<comment type="caution">
    <text evidence="2">The sequence shown here is derived from an EMBL/GenBank/DDBJ whole genome shotgun (WGS) entry which is preliminary data.</text>
</comment>
<dbReference type="AlphaFoldDB" id="A0A3S2VU34"/>
<evidence type="ECO:0000313" key="2">
    <source>
        <dbReference type="EMBL" id="RVU17505.1"/>
    </source>
</evidence>
<dbReference type="OrthoDB" id="1685145at2"/>
<keyword evidence="3" id="KW-1185">Reference proteome</keyword>
<dbReference type="InterPro" id="IPR011740">
    <property type="entry name" value="DUF2460"/>
</dbReference>
<proteinExistence type="predicted"/>
<name>A0A3S2VU34_9HYPH</name>
<accession>A0A3S2VU34</accession>
<dbReference type="NCBIfam" id="TIGR02217">
    <property type="entry name" value="chp_TIGR02217"/>
    <property type="match status" value="1"/>
</dbReference>
<evidence type="ECO:0000313" key="3">
    <source>
        <dbReference type="Proteomes" id="UP000286997"/>
    </source>
</evidence>
<dbReference type="EMBL" id="SACP01000012">
    <property type="protein sequence ID" value="RVU17505.1"/>
    <property type="molecule type" value="Genomic_DNA"/>
</dbReference>
<sequence>MSMPAFHEVRFPLRLSYGSRGGPERRTEIVTLGSGDEERNSLWRHSRRSYNVGPALRSAADVAALIAFFEERRGPLHGFRWCDTFDHASAAAGAEIGPGDQLIGTGDGGTVAFPLAKTYGAAFAPYRRPIVKPVAGTVRVAVAGVELAASAFAVDAATGLVTLQAPPAAGAAVTAGFRFDVPVRFATDRIEVDHQAVQAGMVADIPVIELRR</sequence>
<feature type="domain" description="DUF2460" evidence="1">
    <location>
        <begin position="7"/>
        <end position="211"/>
    </location>
</feature>
<dbReference type="Proteomes" id="UP000286997">
    <property type="component" value="Unassembled WGS sequence"/>
</dbReference>
<reference evidence="2 3" key="1">
    <citation type="submission" date="2019-01" db="EMBL/GenBank/DDBJ databases">
        <authorList>
            <person name="Chen W.-M."/>
        </authorList>
    </citation>
    <scope>NUCLEOTIDE SEQUENCE [LARGE SCALE GENOMIC DNA]</scope>
    <source>
        <strain evidence="2 3">TER-1</strain>
    </source>
</reference>
<protein>
    <submittedName>
        <fullName evidence="2">TIGR02217 family protein</fullName>
    </submittedName>
</protein>
<evidence type="ECO:0000259" key="1">
    <source>
        <dbReference type="Pfam" id="PF09343"/>
    </source>
</evidence>
<gene>
    <name evidence="2" type="ORF">EOE48_14045</name>
</gene>
<dbReference type="Pfam" id="PF09343">
    <property type="entry name" value="DUF2460"/>
    <property type="match status" value="1"/>
</dbReference>
<organism evidence="2 3">
    <name type="scientific">Methylobacterium oryzihabitans</name>
    <dbReference type="NCBI Taxonomy" id="2499852"/>
    <lineage>
        <taxon>Bacteria</taxon>
        <taxon>Pseudomonadati</taxon>
        <taxon>Pseudomonadota</taxon>
        <taxon>Alphaproteobacteria</taxon>
        <taxon>Hyphomicrobiales</taxon>
        <taxon>Methylobacteriaceae</taxon>
        <taxon>Methylobacterium</taxon>
    </lineage>
</organism>